<feature type="domain" description="Serine aminopeptidase S33" evidence="2">
    <location>
        <begin position="76"/>
        <end position="284"/>
    </location>
</feature>
<keyword evidence="3" id="KW-0378">Hydrolase</keyword>
<dbReference type="Pfam" id="PF12146">
    <property type="entry name" value="Hydrolase_4"/>
    <property type="match status" value="1"/>
</dbReference>
<accession>A0A6M5Y4D3</accession>
<keyword evidence="1" id="KW-0732">Signal</keyword>
<dbReference type="Gene3D" id="3.40.50.1820">
    <property type="entry name" value="alpha/beta hydrolase"/>
    <property type="match status" value="1"/>
</dbReference>
<proteinExistence type="predicted"/>
<evidence type="ECO:0000259" key="2">
    <source>
        <dbReference type="Pfam" id="PF12146"/>
    </source>
</evidence>
<name>A0A6M5Y4D3_9BACT</name>
<evidence type="ECO:0000256" key="1">
    <source>
        <dbReference type="SAM" id="SignalP"/>
    </source>
</evidence>
<dbReference type="InterPro" id="IPR029058">
    <property type="entry name" value="AB_hydrolase_fold"/>
</dbReference>
<dbReference type="EMBL" id="CP053435">
    <property type="protein sequence ID" value="QJW89398.1"/>
    <property type="molecule type" value="Genomic_DNA"/>
</dbReference>
<dbReference type="PANTHER" id="PTHR43265">
    <property type="entry name" value="ESTERASE ESTD"/>
    <property type="match status" value="1"/>
</dbReference>
<dbReference type="KEGG" id="stae:HNV11_08370"/>
<gene>
    <name evidence="3" type="ORF">HNV11_08370</name>
</gene>
<dbReference type="PANTHER" id="PTHR43265:SF1">
    <property type="entry name" value="ESTERASE ESTD"/>
    <property type="match status" value="1"/>
</dbReference>
<feature type="chain" id="PRO_5027118722" evidence="1">
    <location>
        <begin position="23"/>
        <end position="321"/>
    </location>
</feature>
<sequence length="321" mass="34607">MNRFLISLCLLFLLYPNLSVLAQVEEPIQLKTDAFTLNGTLTLPADVKGPVPVVLLLAGSGPTDRDGNSSLGLKTNVYRILADSLVRQGMAVARYDKRGAGASQVMDRTKVRLADGLFDAGITDAVGFARQLQADSRFSKVIIAGHSEGSQVGMVAARQTRADGFVSIAGIGRNIADVMKAQFEYALPDSLKAEASRILDSLRVGRTVPKANPILMTVFRPSVQPYLISWMKHDPTADLKAYPGPVLIVQGTNDFQVPVSEAQLLKAARPDAQLVLISDMTHMLRTYAGTNRAENIKTYTALGQPLTAGLATAIVRFVNQL</sequence>
<dbReference type="InterPro" id="IPR053145">
    <property type="entry name" value="AB_hydrolase_Est10"/>
</dbReference>
<dbReference type="RefSeq" id="WP_171739236.1">
    <property type="nucleotide sequence ID" value="NZ_CP053435.1"/>
</dbReference>
<dbReference type="GO" id="GO:0052689">
    <property type="term" value="F:carboxylic ester hydrolase activity"/>
    <property type="evidence" value="ECO:0007669"/>
    <property type="project" value="TreeGrafter"/>
</dbReference>
<dbReference type="AlphaFoldDB" id="A0A6M5Y4D3"/>
<dbReference type="SUPFAM" id="SSF53474">
    <property type="entry name" value="alpha/beta-Hydrolases"/>
    <property type="match status" value="1"/>
</dbReference>
<reference evidence="3 4" key="1">
    <citation type="submission" date="2020-05" db="EMBL/GenBank/DDBJ databases">
        <title>Genome sequencing of Spirosoma sp. TS118.</title>
        <authorList>
            <person name="Lee J.-H."/>
            <person name="Jeong S."/>
            <person name="Zhao L."/>
            <person name="Jung J.-H."/>
            <person name="Kim M.-K."/>
            <person name="Lim S."/>
        </authorList>
    </citation>
    <scope>NUCLEOTIDE SEQUENCE [LARGE SCALE GENOMIC DNA]</scope>
    <source>
        <strain evidence="3 4">TS118</strain>
    </source>
</reference>
<organism evidence="3 4">
    <name type="scientific">Spirosoma taeanense</name>
    <dbReference type="NCBI Taxonomy" id="2735870"/>
    <lineage>
        <taxon>Bacteria</taxon>
        <taxon>Pseudomonadati</taxon>
        <taxon>Bacteroidota</taxon>
        <taxon>Cytophagia</taxon>
        <taxon>Cytophagales</taxon>
        <taxon>Cytophagaceae</taxon>
        <taxon>Spirosoma</taxon>
    </lineage>
</organism>
<keyword evidence="4" id="KW-1185">Reference proteome</keyword>
<dbReference type="InterPro" id="IPR022742">
    <property type="entry name" value="Hydrolase_4"/>
</dbReference>
<evidence type="ECO:0000313" key="3">
    <source>
        <dbReference type="EMBL" id="QJW89398.1"/>
    </source>
</evidence>
<dbReference type="Proteomes" id="UP000502756">
    <property type="component" value="Chromosome"/>
</dbReference>
<protein>
    <submittedName>
        <fullName evidence="3">Alpha/beta fold hydrolase</fullName>
    </submittedName>
</protein>
<feature type="signal peptide" evidence="1">
    <location>
        <begin position="1"/>
        <end position="22"/>
    </location>
</feature>
<evidence type="ECO:0000313" key="4">
    <source>
        <dbReference type="Proteomes" id="UP000502756"/>
    </source>
</evidence>